<keyword evidence="3" id="KW-0804">Transcription</keyword>
<dbReference type="Gene3D" id="1.10.10.10">
    <property type="entry name" value="Winged helix-like DNA-binding domain superfamily/Winged helix DNA-binding domain"/>
    <property type="match status" value="1"/>
</dbReference>
<proteinExistence type="predicted"/>
<protein>
    <submittedName>
        <fullName evidence="5">DNA-binding transcriptional regulator, MarR family</fullName>
    </submittedName>
</protein>
<dbReference type="RefSeq" id="WP_092652482.1">
    <property type="nucleotide sequence ID" value="NZ_FOHA01000010.1"/>
</dbReference>
<dbReference type="PROSITE" id="PS50995">
    <property type="entry name" value="HTH_MARR_2"/>
    <property type="match status" value="1"/>
</dbReference>
<dbReference type="STRING" id="142588.SAMN04488559_11081"/>
<keyword evidence="1" id="KW-0805">Transcription regulation</keyword>
<keyword evidence="6" id="KW-1185">Reference proteome</keyword>
<name>A0A1H9T2B4_9LACT</name>
<keyword evidence="2 5" id="KW-0238">DNA-binding</keyword>
<dbReference type="SMART" id="SM00347">
    <property type="entry name" value="HTH_MARR"/>
    <property type="match status" value="1"/>
</dbReference>
<dbReference type="InterPro" id="IPR000835">
    <property type="entry name" value="HTH_MarR-typ"/>
</dbReference>
<sequence length="142" mass="16560">MISKGDSIAEHIYMLSILQQKYVVDKLKQLQLNSVQARSLTYIFLYPGTIQRDIATYLGKQQATITNILKGLEERKIIYREIPKNNERQKNIFLTSDGEQLVKQVNLIFEQLNQKICNDLTIEEKKQLKKILIKAEKSFSEN</sequence>
<evidence type="ECO:0000256" key="2">
    <source>
        <dbReference type="ARBA" id="ARBA00023125"/>
    </source>
</evidence>
<dbReference type="Pfam" id="PF01047">
    <property type="entry name" value="MarR"/>
    <property type="match status" value="1"/>
</dbReference>
<dbReference type="GO" id="GO:0003700">
    <property type="term" value="F:DNA-binding transcription factor activity"/>
    <property type="evidence" value="ECO:0007669"/>
    <property type="project" value="InterPro"/>
</dbReference>
<dbReference type="EMBL" id="FOHA01000010">
    <property type="protein sequence ID" value="SER91400.1"/>
    <property type="molecule type" value="Genomic_DNA"/>
</dbReference>
<evidence type="ECO:0000259" key="4">
    <source>
        <dbReference type="PROSITE" id="PS50995"/>
    </source>
</evidence>
<evidence type="ECO:0000313" key="6">
    <source>
        <dbReference type="Proteomes" id="UP000198948"/>
    </source>
</evidence>
<dbReference type="PRINTS" id="PR00598">
    <property type="entry name" value="HTHMARR"/>
</dbReference>
<dbReference type="PANTHER" id="PTHR42756">
    <property type="entry name" value="TRANSCRIPTIONAL REGULATOR, MARR"/>
    <property type="match status" value="1"/>
</dbReference>
<dbReference type="Proteomes" id="UP000198948">
    <property type="component" value="Unassembled WGS sequence"/>
</dbReference>
<accession>A0A1H9T2B4</accession>
<dbReference type="GO" id="GO:0003677">
    <property type="term" value="F:DNA binding"/>
    <property type="evidence" value="ECO:0007669"/>
    <property type="project" value="UniProtKB-KW"/>
</dbReference>
<dbReference type="PANTHER" id="PTHR42756:SF1">
    <property type="entry name" value="TRANSCRIPTIONAL REPRESSOR OF EMRAB OPERON"/>
    <property type="match status" value="1"/>
</dbReference>
<dbReference type="SUPFAM" id="SSF46785">
    <property type="entry name" value="Winged helix' DNA-binding domain"/>
    <property type="match status" value="1"/>
</dbReference>
<evidence type="ECO:0000313" key="5">
    <source>
        <dbReference type="EMBL" id="SER91400.1"/>
    </source>
</evidence>
<evidence type="ECO:0000256" key="3">
    <source>
        <dbReference type="ARBA" id="ARBA00023163"/>
    </source>
</evidence>
<feature type="domain" description="HTH marR-type" evidence="4">
    <location>
        <begin position="1"/>
        <end position="137"/>
    </location>
</feature>
<dbReference type="InterPro" id="IPR036390">
    <property type="entry name" value="WH_DNA-bd_sf"/>
</dbReference>
<organism evidence="5 6">
    <name type="scientific">Isobaculum melis</name>
    <dbReference type="NCBI Taxonomy" id="142588"/>
    <lineage>
        <taxon>Bacteria</taxon>
        <taxon>Bacillati</taxon>
        <taxon>Bacillota</taxon>
        <taxon>Bacilli</taxon>
        <taxon>Lactobacillales</taxon>
        <taxon>Carnobacteriaceae</taxon>
        <taxon>Isobaculum</taxon>
    </lineage>
</organism>
<dbReference type="InterPro" id="IPR036388">
    <property type="entry name" value="WH-like_DNA-bd_sf"/>
</dbReference>
<reference evidence="5 6" key="1">
    <citation type="submission" date="2016-10" db="EMBL/GenBank/DDBJ databases">
        <authorList>
            <person name="de Groot N.N."/>
        </authorList>
    </citation>
    <scope>NUCLEOTIDE SEQUENCE [LARGE SCALE GENOMIC DNA]</scope>
    <source>
        <strain evidence="5 6">DSM 13760</strain>
    </source>
</reference>
<dbReference type="OrthoDB" id="2612963at2"/>
<evidence type="ECO:0000256" key="1">
    <source>
        <dbReference type="ARBA" id="ARBA00023015"/>
    </source>
</evidence>
<dbReference type="AlphaFoldDB" id="A0A1H9T2B4"/>
<gene>
    <name evidence="5" type="ORF">SAMN04488559_11081</name>
</gene>